<reference evidence="2 5" key="2">
    <citation type="submission" date="2018-11" db="EMBL/GenBank/DDBJ databases">
        <title>Sequencing Av. paragallinarum serogroups.</title>
        <authorList>
            <person name="Hellmuth J.E."/>
            <person name="Boucher C.E."/>
            <person name="Cason E.D."/>
        </authorList>
    </citation>
    <scope>NUCLEOTIDE SEQUENCE [LARGE SCALE GENOMIC DNA]</scope>
    <source>
        <strain evidence="2 5">SA-3</strain>
    </source>
</reference>
<dbReference type="Proteomes" id="UP000254620">
    <property type="component" value="Unassembled WGS sequence"/>
</dbReference>
<feature type="region of interest" description="Disordered" evidence="1">
    <location>
        <begin position="208"/>
        <end position="233"/>
    </location>
</feature>
<proteinExistence type="predicted"/>
<reference evidence="3 4" key="1">
    <citation type="submission" date="2018-06" db="EMBL/GenBank/DDBJ databases">
        <authorList>
            <consortium name="Pathogen Informatics"/>
            <person name="Doyle S."/>
        </authorList>
    </citation>
    <scope>NUCLEOTIDE SEQUENCE [LARGE SCALE GENOMIC DNA]</scope>
    <source>
        <strain evidence="3 4">NCTC10926</strain>
    </source>
</reference>
<dbReference type="GO" id="GO:0003824">
    <property type="term" value="F:catalytic activity"/>
    <property type="evidence" value="ECO:0007669"/>
    <property type="project" value="UniProtKB-ARBA"/>
</dbReference>
<dbReference type="OrthoDB" id="5679123at2"/>
<dbReference type="InterPro" id="IPR025157">
    <property type="entry name" value="Hemagglutinin_rpt"/>
</dbReference>
<protein>
    <recommendedName>
        <fullName evidence="6">Filamentous hemagglutinin outer membrane protein</fullName>
    </recommendedName>
</protein>
<dbReference type="RefSeq" id="WP_046097990.1">
    <property type="nucleotide sequence ID" value="NZ_JBANLW010000099.1"/>
</dbReference>
<name>A0A0F5EZX2_AVIPA</name>
<gene>
    <name evidence="2" type="ORF">EIG79_02975</name>
    <name evidence="3" type="ORF">NCTC10926_02793</name>
</gene>
<dbReference type="STRING" id="728.VY92_10205"/>
<dbReference type="Pfam" id="PF13332">
    <property type="entry name" value="Fil_haemagg_2"/>
    <property type="match status" value="1"/>
</dbReference>
<dbReference type="EMBL" id="UFSW01000002">
    <property type="protein sequence ID" value="SUV40741.1"/>
    <property type="molecule type" value="Genomic_DNA"/>
</dbReference>
<organism evidence="2 5">
    <name type="scientific">Avibacterium paragallinarum</name>
    <name type="common">Haemophilus gallinarum</name>
    <dbReference type="NCBI Taxonomy" id="728"/>
    <lineage>
        <taxon>Bacteria</taxon>
        <taxon>Pseudomonadati</taxon>
        <taxon>Pseudomonadota</taxon>
        <taxon>Gammaproteobacteria</taxon>
        <taxon>Pasteurellales</taxon>
        <taxon>Pasteurellaceae</taxon>
        <taxon>Avibacterium</taxon>
    </lineage>
</organism>
<evidence type="ECO:0008006" key="6">
    <source>
        <dbReference type="Google" id="ProtNLM"/>
    </source>
</evidence>
<dbReference type="Proteomes" id="UP000294229">
    <property type="component" value="Unassembled WGS sequence"/>
</dbReference>
<feature type="compositionally biased region" description="Polar residues" evidence="1">
    <location>
        <begin position="211"/>
        <end position="233"/>
    </location>
</feature>
<evidence type="ECO:0000313" key="4">
    <source>
        <dbReference type="Proteomes" id="UP000254620"/>
    </source>
</evidence>
<dbReference type="eggNOG" id="COG2268">
    <property type="taxonomic scope" value="Bacteria"/>
</dbReference>
<accession>A0A0F5EZX2</accession>
<evidence type="ECO:0000313" key="2">
    <source>
        <dbReference type="EMBL" id="RZN60700.1"/>
    </source>
</evidence>
<dbReference type="EMBL" id="RQXS01000007">
    <property type="protein sequence ID" value="RZN60700.1"/>
    <property type="molecule type" value="Genomic_DNA"/>
</dbReference>
<evidence type="ECO:0000313" key="5">
    <source>
        <dbReference type="Proteomes" id="UP000294229"/>
    </source>
</evidence>
<evidence type="ECO:0000313" key="3">
    <source>
        <dbReference type="EMBL" id="SUV40741.1"/>
    </source>
</evidence>
<dbReference type="AlphaFoldDB" id="A0A0F5EZX2"/>
<sequence>MRWQNVGVEVGMFAQAGPQTGVGVYATVGGGSQKMDAERTIYHNSHLDSEQITFNTQNNLTLQGATAKANRIDANVGGKLHIESLQDVQTLKSKSSQAGLSVSISFGNAWGGNLGFSADRASENYRQVSEQSGLFAEEGGYHINANQVHLKGGAIASQNGENSELATNQLTAEDIQNRSSSQAMSGAASFGMSHQEGHFEEEGMGKVVKNPENSNLDTSNLKWVKESTSPSVI</sequence>
<evidence type="ECO:0000256" key="1">
    <source>
        <dbReference type="SAM" id="MobiDB-lite"/>
    </source>
</evidence>